<dbReference type="RefSeq" id="XP_023173873.1">
    <property type="nucleotide sequence ID" value="XM_023318105.2"/>
</dbReference>
<name>A0A6J1MA88_DROHY</name>
<gene>
    <name evidence="2" type="primary">LOC111601510</name>
</gene>
<evidence type="ECO:0000313" key="1">
    <source>
        <dbReference type="Proteomes" id="UP000504633"/>
    </source>
</evidence>
<dbReference type="AlphaFoldDB" id="A0A6J1MA88"/>
<dbReference type="InterPro" id="IPR051291">
    <property type="entry name" value="CIMAP"/>
</dbReference>
<reference evidence="2" key="1">
    <citation type="submission" date="2025-08" db="UniProtKB">
        <authorList>
            <consortium name="RefSeq"/>
        </authorList>
    </citation>
    <scope>IDENTIFICATION</scope>
    <source>
        <strain evidence="2">15085-1641.00</strain>
        <tissue evidence="2">Whole body</tissue>
    </source>
</reference>
<accession>A0A6J1MA88</accession>
<dbReference type="Pfam" id="PF07004">
    <property type="entry name" value="SHIPPO-rpt"/>
    <property type="match status" value="5"/>
</dbReference>
<evidence type="ECO:0000313" key="2">
    <source>
        <dbReference type="RefSeq" id="XP_023173873.1"/>
    </source>
</evidence>
<dbReference type="GeneID" id="111601510"/>
<dbReference type="InterPro" id="IPR010736">
    <property type="entry name" value="SHIPPO-rpt"/>
</dbReference>
<dbReference type="KEGG" id="dhe:111601510"/>
<organism evidence="1 2">
    <name type="scientific">Drosophila hydei</name>
    <name type="common">Fruit fly</name>
    <dbReference type="NCBI Taxonomy" id="7224"/>
    <lineage>
        <taxon>Eukaryota</taxon>
        <taxon>Metazoa</taxon>
        <taxon>Ecdysozoa</taxon>
        <taxon>Arthropoda</taxon>
        <taxon>Hexapoda</taxon>
        <taxon>Insecta</taxon>
        <taxon>Pterygota</taxon>
        <taxon>Neoptera</taxon>
        <taxon>Endopterygota</taxon>
        <taxon>Diptera</taxon>
        <taxon>Brachycera</taxon>
        <taxon>Muscomorpha</taxon>
        <taxon>Ephydroidea</taxon>
        <taxon>Drosophilidae</taxon>
        <taxon>Drosophila</taxon>
    </lineage>
</organism>
<dbReference type="Proteomes" id="UP000504633">
    <property type="component" value="Unplaced"/>
</dbReference>
<protein>
    <submittedName>
        <fullName evidence="2">Outer dense fiber protein 3-like protein 2</fullName>
    </submittedName>
</protein>
<proteinExistence type="predicted"/>
<keyword evidence="1" id="KW-1185">Reference proteome</keyword>
<dbReference type="PANTHER" id="PTHR21580:SF28">
    <property type="entry name" value="BOREALIN N-TERMINAL DOMAIN-CONTAINING PROTEIN-RELATED"/>
    <property type="match status" value="1"/>
</dbReference>
<dbReference type="PANTHER" id="PTHR21580">
    <property type="entry name" value="SHIPPO-1-RELATED"/>
    <property type="match status" value="1"/>
</dbReference>
<dbReference type="OrthoDB" id="429991at2759"/>
<sequence length="229" mass="24928">MARVPSGPGPNAYVLPTTVGYENHDNRKPRMPQYSFGARTKSRNGDTGPGPGAYQVNQWTRYGKGGGLQYTMAPLTNARNRGFGPGPGAHDVHSKPMFKGSEAPAYTMSGRNNYNFKNFGPGPSAYTYNTDPIMHAAPAYSMGKQTNNVGNSKSPGPAAYNAGDLNNRLNRAPAYSMRPKCDLKVEPVGPGSNYYDLMYYRPGRNRGAYSFGVRHAPYAPPMVVRCDNM</sequence>
<dbReference type="OMA" id="FKKCGPG"/>